<dbReference type="PROSITE" id="PS50922">
    <property type="entry name" value="TLC"/>
    <property type="match status" value="1"/>
</dbReference>
<evidence type="ECO:0000313" key="9">
    <source>
        <dbReference type="Proteomes" id="UP001591681"/>
    </source>
</evidence>
<gene>
    <name evidence="8" type="ORF">ACEWY4_007901</name>
</gene>
<dbReference type="Pfam" id="PF03798">
    <property type="entry name" value="TRAM_LAG1_CLN8"/>
    <property type="match status" value="1"/>
</dbReference>
<dbReference type="PANTHER" id="PTHR13439">
    <property type="entry name" value="CT120 PROTEIN"/>
    <property type="match status" value="1"/>
</dbReference>
<dbReference type="GO" id="GO:0016020">
    <property type="term" value="C:membrane"/>
    <property type="evidence" value="ECO:0007669"/>
    <property type="project" value="UniProtKB-SubCell"/>
</dbReference>
<dbReference type="InterPro" id="IPR050846">
    <property type="entry name" value="TLCD"/>
</dbReference>
<accession>A0ABD1K9E1</accession>
<proteinExistence type="predicted"/>
<keyword evidence="3 6" id="KW-1133">Transmembrane helix</keyword>
<keyword evidence="4 5" id="KW-0472">Membrane</keyword>
<evidence type="ECO:0000256" key="1">
    <source>
        <dbReference type="ARBA" id="ARBA00004141"/>
    </source>
</evidence>
<dbReference type="SMART" id="SM00724">
    <property type="entry name" value="TLC"/>
    <property type="match status" value="1"/>
</dbReference>
<organism evidence="8 9">
    <name type="scientific">Coilia grayii</name>
    <name type="common">Gray's grenadier anchovy</name>
    <dbReference type="NCBI Taxonomy" id="363190"/>
    <lineage>
        <taxon>Eukaryota</taxon>
        <taxon>Metazoa</taxon>
        <taxon>Chordata</taxon>
        <taxon>Craniata</taxon>
        <taxon>Vertebrata</taxon>
        <taxon>Euteleostomi</taxon>
        <taxon>Actinopterygii</taxon>
        <taxon>Neopterygii</taxon>
        <taxon>Teleostei</taxon>
        <taxon>Clupei</taxon>
        <taxon>Clupeiformes</taxon>
        <taxon>Clupeoidei</taxon>
        <taxon>Engraulidae</taxon>
        <taxon>Coilinae</taxon>
        <taxon>Coilia</taxon>
    </lineage>
</organism>
<dbReference type="EMBL" id="JBHFQA010000007">
    <property type="protein sequence ID" value="KAL2095753.1"/>
    <property type="molecule type" value="Genomic_DNA"/>
</dbReference>
<comment type="subcellular location">
    <subcellularLocation>
        <location evidence="1">Membrane</location>
        <topology evidence="1">Multi-pass membrane protein</topology>
    </subcellularLocation>
</comment>
<feature type="transmembrane region" description="Helical" evidence="6">
    <location>
        <begin position="151"/>
        <end position="172"/>
    </location>
</feature>
<feature type="transmembrane region" description="Helical" evidence="6">
    <location>
        <begin position="256"/>
        <end position="274"/>
    </location>
</feature>
<evidence type="ECO:0000256" key="3">
    <source>
        <dbReference type="ARBA" id="ARBA00022989"/>
    </source>
</evidence>
<evidence type="ECO:0000256" key="6">
    <source>
        <dbReference type="SAM" id="Phobius"/>
    </source>
</evidence>
<evidence type="ECO:0000256" key="4">
    <source>
        <dbReference type="ARBA" id="ARBA00023136"/>
    </source>
</evidence>
<comment type="caution">
    <text evidence="8">The sequence shown here is derived from an EMBL/GenBank/DDBJ whole genome shotgun (WGS) entry which is preliminary data.</text>
</comment>
<keyword evidence="2 5" id="KW-0812">Transmembrane</keyword>
<dbReference type="Proteomes" id="UP001591681">
    <property type="component" value="Unassembled WGS sequence"/>
</dbReference>
<evidence type="ECO:0000256" key="5">
    <source>
        <dbReference type="PROSITE-ProRule" id="PRU00205"/>
    </source>
</evidence>
<feature type="transmembrane region" description="Helical" evidence="6">
    <location>
        <begin position="178"/>
        <end position="200"/>
    </location>
</feature>
<dbReference type="AlphaFoldDB" id="A0ABD1K9E1"/>
<reference evidence="8 9" key="1">
    <citation type="submission" date="2024-09" db="EMBL/GenBank/DDBJ databases">
        <title>A chromosome-level genome assembly of Gray's grenadier anchovy, Coilia grayii.</title>
        <authorList>
            <person name="Fu Z."/>
        </authorList>
    </citation>
    <scope>NUCLEOTIDE SEQUENCE [LARGE SCALE GENOMIC DNA]</scope>
    <source>
        <strain evidence="8">G4</strain>
        <tissue evidence="8">Muscle</tissue>
    </source>
</reference>
<feature type="domain" description="TLC" evidence="7">
    <location>
        <begin position="61"/>
        <end position="282"/>
    </location>
</feature>
<evidence type="ECO:0000259" key="7">
    <source>
        <dbReference type="PROSITE" id="PS50922"/>
    </source>
</evidence>
<name>A0ABD1K9E1_9TELE</name>
<dbReference type="InterPro" id="IPR006634">
    <property type="entry name" value="TLC-dom"/>
</dbReference>
<evidence type="ECO:0000313" key="8">
    <source>
        <dbReference type="EMBL" id="KAL2095753.1"/>
    </source>
</evidence>
<dbReference type="PANTHER" id="PTHR13439:SF20">
    <property type="entry name" value="TLC DOMAIN-CONTAINING PROTEIN 3A"/>
    <property type="match status" value="1"/>
</dbReference>
<evidence type="ECO:0000256" key="2">
    <source>
        <dbReference type="ARBA" id="ARBA00022692"/>
    </source>
</evidence>
<protein>
    <recommendedName>
        <fullName evidence="7">TLC domain-containing protein</fullName>
    </recommendedName>
</protein>
<feature type="transmembrane region" description="Helical" evidence="6">
    <location>
        <begin position="212"/>
        <end position="236"/>
    </location>
</feature>
<feature type="transmembrane region" description="Helical" evidence="6">
    <location>
        <begin position="20"/>
        <end position="47"/>
    </location>
</feature>
<sequence>MYVSSSNVPMRLRMLPCFCFYLSWRTAVTMIILLSGFLFFPGLFLTLKHVIKTRFKNLKDTDVALVSERIVSSIHALMASTSGVLIVASCRDIMNDRHRLATDFVWFGASYMAYDICAMYQVHHLNERGKGCEEYKGLSLHAITKFLHEDFLLVLHHMALLTVFMPVTLFLRRGLGDFFIGCFFITELSTPFVSAGKVLIQLGLQDSTLHKINGLMVLLTFLLCRILLFPFMYWVYGRNYNIPLYKVALHLPWHCNLGNLCILAPQLYWFFLLCRKARRLYLRQLQTHSSHTPKTS</sequence>
<keyword evidence="9" id="KW-1185">Reference proteome</keyword>